<name>A0ABT1H3T3_9NOCA</name>
<reference evidence="1 2" key="1">
    <citation type="submission" date="2022-06" db="EMBL/GenBank/DDBJ databases">
        <title>Genomic Encyclopedia of Archaeal and Bacterial Type Strains, Phase II (KMG-II): from individual species to whole genera.</title>
        <authorList>
            <person name="Goeker M."/>
        </authorList>
    </citation>
    <scope>NUCLEOTIDE SEQUENCE [LARGE SCALE GENOMIC DNA]</scope>
    <source>
        <strain evidence="1 2">DSM 45037</strain>
    </source>
</reference>
<evidence type="ECO:0008006" key="3">
    <source>
        <dbReference type="Google" id="ProtNLM"/>
    </source>
</evidence>
<comment type="caution">
    <text evidence="1">The sequence shown here is derived from an EMBL/GenBank/DDBJ whole genome shotgun (WGS) entry which is preliminary data.</text>
</comment>
<evidence type="ECO:0000313" key="1">
    <source>
        <dbReference type="EMBL" id="MCP2161897.1"/>
    </source>
</evidence>
<dbReference type="EMBL" id="JAMTCG010000005">
    <property type="protein sequence ID" value="MCP2161897.1"/>
    <property type="molecule type" value="Genomic_DNA"/>
</dbReference>
<evidence type="ECO:0000313" key="2">
    <source>
        <dbReference type="Proteomes" id="UP001205740"/>
    </source>
</evidence>
<protein>
    <recommendedName>
        <fullName evidence="3">PknH-like extracellular domain-containing protein</fullName>
    </recommendedName>
</protein>
<dbReference type="Proteomes" id="UP001205740">
    <property type="component" value="Unassembled WGS sequence"/>
</dbReference>
<sequence>MRRRIMIVVVAVAILVVGFVVYRVSNPSTTNPDSPYLTADDFPAGYQVSRLSNTAPPGIGGSTTPADCGPVIAGQADRQLRASTVGVLAEPSDTTLPTYAQSIVTGGESVAQTRAVVDRCPDYRQRTDTETYTSSSSILPVPQGCPSGVLVIRSTTRYTGPSSQSDTTAVTAYVQGRAAVGQLSSALPRPRSAVPDEFCRLVSLVADRVDD</sequence>
<organism evidence="1 2">
    <name type="scientific">Williamsia serinedens</name>
    <dbReference type="NCBI Taxonomy" id="391736"/>
    <lineage>
        <taxon>Bacteria</taxon>
        <taxon>Bacillati</taxon>
        <taxon>Actinomycetota</taxon>
        <taxon>Actinomycetes</taxon>
        <taxon>Mycobacteriales</taxon>
        <taxon>Nocardiaceae</taxon>
        <taxon>Williamsia</taxon>
    </lineage>
</organism>
<keyword evidence="2" id="KW-1185">Reference proteome</keyword>
<accession>A0ABT1H3T3</accession>
<dbReference type="RefSeq" id="WP_253655465.1">
    <property type="nucleotide sequence ID" value="NZ_BAAAOE010000001.1"/>
</dbReference>
<proteinExistence type="predicted"/>
<gene>
    <name evidence="1" type="ORF">LX12_003096</name>
</gene>